<organism evidence="3 4">
    <name type="scientific">Amanita muscaria (strain Koide BX008)</name>
    <dbReference type="NCBI Taxonomy" id="946122"/>
    <lineage>
        <taxon>Eukaryota</taxon>
        <taxon>Fungi</taxon>
        <taxon>Dikarya</taxon>
        <taxon>Basidiomycota</taxon>
        <taxon>Agaricomycotina</taxon>
        <taxon>Agaricomycetes</taxon>
        <taxon>Agaricomycetidae</taxon>
        <taxon>Agaricales</taxon>
        <taxon>Pluteineae</taxon>
        <taxon>Amanitaceae</taxon>
        <taxon>Amanita</taxon>
    </lineage>
</organism>
<dbReference type="AlphaFoldDB" id="A0A0C2SWW2"/>
<keyword evidence="2" id="KW-0521">NADP</keyword>
<dbReference type="Pfam" id="PF13561">
    <property type="entry name" value="adh_short_C2"/>
    <property type="match status" value="1"/>
</dbReference>
<dbReference type="Pfam" id="PF00106">
    <property type="entry name" value="adh_short"/>
    <property type="match status" value="1"/>
</dbReference>
<evidence type="ECO:0000313" key="3">
    <source>
        <dbReference type="EMBL" id="KIL58599.1"/>
    </source>
</evidence>
<evidence type="ECO:0008006" key="5">
    <source>
        <dbReference type="Google" id="ProtNLM"/>
    </source>
</evidence>
<dbReference type="InParanoid" id="A0A0C2SWW2"/>
<name>A0A0C2SWW2_AMAMK</name>
<accession>A0A0C2SWW2</accession>
<evidence type="ECO:0000256" key="1">
    <source>
        <dbReference type="ARBA" id="ARBA00006484"/>
    </source>
</evidence>
<comment type="similarity">
    <text evidence="1">Belongs to the short-chain dehydrogenases/reductases (SDR) family.</text>
</comment>
<dbReference type="EMBL" id="KN818334">
    <property type="protein sequence ID" value="KIL58599.1"/>
    <property type="molecule type" value="Genomic_DNA"/>
</dbReference>
<evidence type="ECO:0000313" key="4">
    <source>
        <dbReference type="Proteomes" id="UP000054549"/>
    </source>
</evidence>
<dbReference type="OrthoDB" id="1888931at2759"/>
<sequence length="283" mass="30361">MSSTDLQLKGKLALITGCTGGIGSTTALTLARQGCSIAVHYNSAKEKANDLVAKLKELHPDIVRAAAFPADLSTYDGARKLHADVVQQMGNPDILFSNAGVVGPVLSLGSGSIQDVSVDVFEHVWRTNAGTAFLLTQLCMPKMVERNYGRIIYNSRFFFFPFLPKKIALTILSIAAGIGGRVGPHYSSSKAALHGLVHWIAPVYAEQGITCNAVAPAFIVETNMFSKPPDAPKLLQKVPVGRFGVPSEIASVVELLVTNGYMTNKVHVFNPSLKRVVIDWLSG</sequence>
<dbReference type="PANTHER" id="PTHR42760:SF127">
    <property type="entry name" value="3-KETOACYL-ACYL CARRIER PROTEIN REDUCTASE-RELATED"/>
    <property type="match status" value="1"/>
</dbReference>
<gene>
    <name evidence="3" type="ORF">M378DRAFT_181207</name>
</gene>
<evidence type="ECO:0000256" key="2">
    <source>
        <dbReference type="ARBA" id="ARBA00022857"/>
    </source>
</evidence>
<dbReference type="InterPro" id="IPR036291">
    <property type="entry name" value="NAD(P)-bd_dom_sf"/>
</dbReference>
<dbReference type="GO" id="GO:0048038">
    <property type="term" value="F:quinone binding"/>
    <property type="evidence" value="ECO:0007669"/>
    <property type="project" value="TreeGrafter"/>
</dbReference>
<reference evidence="3 4" key="1">
    <citation type="submission" date="2014-04" db="EMBL/GenBank/DDBJ databases">
        <title>Evolutionary Origins and Diversification of the Mycorrhizal Mutualists.</title>
        <authorList>
            <consortium name="DOE Joint Genome Institute"/>
            <consortium name="Mycorrhizal Genomics Consortium"/>
            <person name="Kohler A."/>
            <person name="Kuo A."/>
            <person name="Nagy L.G."/>
            <person name="Floudas D."/>
            <person name="Copeland A."/>
            <person name="Barry K.W."/>
            <person name="Cichocki N."/>
            <person name="Veneault-Fourrey C."/>
            <person name="LaButti K."/>
            <person name="Lindquist E.A."/>
            <person name="Lipzen A."/>
            <person name="Lundell T."/>
            <person name="Morin E."/>
            <person name="Murat C."/>
            <person name="Riley R."/>
            <person name="Ohm R."/>
            <person name="Sun H."/>
            <person name="Tunlid A."/>
            <person name="Henrissat B."/>
            <person name="Grigoriev I.V."/>
            <person name="Hibbett D.S."/>
            <person name="Martin F."/>
        </authorList>
    </citation>
    <scope>NUCLEOTIDE SEQUENCE [LARGE SCALE GENOMIC DNA]</scope>
    <source>
        <strain evidence="3 4">Koide BX008</strain>
    </source>
</reference>
<dbReference type="GO" id="GO:0016616">
    <property type="term" value="F:oxidoreductase activity, acting on the CH-OH group of donors, NAD or NADP as acceptor"/>
    <property type="evidence" value="ECO:0007669"/>
    <property type="project" value="TreeGrafter"/>
</dbReference>
<keyword evidence="4" id="KW-1185">Reference proteome</keyword>
<protein>
    <recommendedName>
        <fullName evidence="5">NAD(P)-binding protein</fullName>
    </recommendedName>
</protein>
<dbReference type="GO" id="GO:0006633">
    <property type="term" value="P:fatty acid biosynthetic process"/>
    <property type="evidence" value="ECO:0007669"/>
    <property type="project" value="TreeGrafter"/>
</dbReference>
<dbReference type="STRING" id="946122.A0A0C2SWW2"/>
<dbReference type="Gene3D" id="3.40.50.720">
    <property type="entry name" value="NAD(P)-binding Rossmann-like Domain"/>
    <property type="match status" value="1"/>
</dbReference>
<dbReference type="CDD" id="cd05233">
    <property type="entry name" value="SDR_c"/>
    <property type="match status" value="1"/>
</dbReference>
<dbReference type="InterPro" id="IPR002347">
    <property type="entry name" value="SDR_fam"/>
</dbReference>
<dbReference type="SUPFAM" id="SSF51735">
    <property type="entry name" value="NAD(P)-binding Rossmann-fold domains"/>
    <property type="match status" value="1"/>
</dbReference>
<dbReference type="HOGENOM" id="CLU_010194_1_3_1"/>
<dbReference type="PRINTS" id="PR00081">
    <property type="entry name" value="GDHRDH"/>
</dbReference>
<dbReference type="InterPro" id="IPR020904">
    <property type="entry name" value="Sc_DH/Rdtase_CS"/>
</dbReference>
<dbReference type="Proteomes" id="UP000054549">
    <property type="component" value="Unassembled WGS sequence"/>
</dbReference>
<proteinExistence type="inferred from homology"/>
<dbReference type="PROSITE" id="PS00061">
    <property type="entry name" value="ADH_SHORT"/>
    <property type="match status" value="1"/>
</dbReference>
<dbReference type="PANTHER" id="PTHR42760">
    <property type="entry name" value="SHORT-CHAIN DEHYDROGENASES/REDUCTASES FAMILY MEMBER"/>
    <property type="match status" value="1"/>
</dbReference>